<dbReference type="Pfam" id="PF00616">
    <property type="entry name" value="RasGAP"/>
    <property type="match status" value="1"/>
</dbReference>
<feature type="region of interest" description="Disordered" evidence="2">
    <location>
        <begin position="51"/>
        <end position="129"/>
    </location>
</feature>
<feature type="compositionally biased region" description="Polar residues" evidence="2">
    <location>
        <begin position="206"/>
        <end position="222"/>
    </location>
</feature>
<gene>
    <name evidence="4" type="ORF">L201_005574</name>
</gene>
<evidence type="ECO:0000256" key="1">
    <source>
        <dbReference type="ARBA" id="ARBA00022468"/>
    </source>
</evidence>
<dbReference type="GeneID" id="91096244"/>
<feature type="region of interest" description="Disordered" evidence="2">
    <location>
        <begin position="204"/>
        <end position="262"/>
    </location>
</feature>
<dbReference type="RefSeq" id="XP_066077401.1">
    <property type="nucleotide sequence ID" value="XM_066221304.1"/>
</dbReference>
<dbReference type="EMBL" id="CP144104">
    <property type="protein sequence ID" value="WWC90638.1"/>
    <property type="molecule type" value="Genomic_DNA"/>
</dbReference>
<keyword evidence="5" id="KW-1185">Reference proteome</keyword>
<evidence type="ECO:0000259" key="3">
    <source>
        <dbReference type="PROSITE" id="PS50018"/>
    </source>
</evidence>
<feature type="region of interest" description="Disordered" evidence="2">
    <location>
        <begin position="854"/>
        <end position="892"/>
    </location>
</feature>
<feature type="compositionally biased region" description="Polar residues" evidence="2">
    <location>
        <begin position="353"/>
        <end position="366"/>
    </location>
</feature>
<reference evidence="4 5" key="1">
    <citation type="submission" date="2024-01" db="EMBL/GenBank/DDBJ databases">
        <title>Comparative genomics of Cryptococcus and Kwoniella reveals pathogenesis evolution and contrasting modes of karyotype evolution via chromosome fusion or intercentromeric recombination.</title>
        <authorList>
            <person name="Coelho M.A."/>
            <person name="David-Palma M."/>
            <person name="Shea T."/>
            <person name="Bowers K."/>
            <person name="McGinley-Smith S."/>
            <person name="Mohammad A.W."/>
            <person name="Gnirke A."/>
            <person name="Yurkov A.M."/>
            <person name="Nowrousian M."/>
            <person name="Sun S."/>
            <person name="Cuomo C.A."/>
            <person name="Heitman J."/>
        </authorList>
    </citation>
    <scope>NUCLEOTIDE SEQUENCE [LARGE SCALE GENOMIC DNA]</scope>
    <source>
        <strain evidence="4 5">CBS 6074</strain>
    </source>
</reference>
<dbReference type="AlphaFoldDB" id="A0AAX4K0J9"/>
<feature type="compositionally biased region" description="Polar residues" evidence="2">
    <location>
        <begin position="116"/>
        <end position="128"/>
    </location>
</feature>
<feature type="compositionally biased region" description="Low complexity" evidence="2">
    <location>
        <begin position="339"/>
        <end position="348"/>
    </location>
</feature>
<protein>
    <recommendedName>
        <fullName evidence="3">Ras-GAP domain-containing protein</fullName>
    </recommendedName>
</protein>
<dbReference type="PANTHER" id="PTHR10194">
    <property type="entry name" value="RAS GTPASE-ACTIVATING PROTEINS"/>
    <property type="match status" value="1"/>
</dbReference>
<accession>A0AAX4K0J9</accession>
<feature type="compositionally biased region" description="Basic and acidic residues" evidence="2">
    <location>
        <begin position="81"/>
        <end position="95"/>
    </location>
</feature>
<name>A0AAX4K0J9_9TREE</name>
<dbReference type="InterPro" id="IPR008936">
    <property type="entry name" value="Rho_GTPase_activation_prot"/>
</dbReference>
<evidence type="ECO:0000313" key="5">
    <source>
        <dbReference type="Proteomes" id="UP001355207"/>
    </source>
</evidence>
<organism evidence="4 5">
    <name type="scientific">Kwoniella dendrophila CBS 6074</name>
    <dbReference type="NCBI Taxonomy" id="1295534"/>
    <lineage>
        <taxon>Eukaryota</taxon>
        <taxon>Fungi</taxon>
        <taxon>Dikarya</taxon>
        <taxon>Basidiomycota</taxon>
        <taxon>Agaricomycotina</taxon>
        <taxon>Tremellomycetes</taxon>
        <taxon>Tremellales</taxon>
        <taxon>Cryptococcaceae</taxon>
        <taxon>Kwoniella</taxon>
    </lineage>
</organism>
<dbReference type="Gene3D" id="1.10.506.10">
    <property type="entry name" value="GTPase Activation - p120gap, domain 1"/>
    <property type="match status" value="1"/>
</dbReference>
<dbReference type="SUPFAM" id="SSF48350">
    <property type="entry name" value="GTPase activation domain, GAP"/>
    <property type="match status" value="1"/>
</dbReference>
<dbReference type="SMART" id="SM00323">
    <property type="entry name" value="RasGAP"/>
    <property type="match status" value="1"/>
</dbReference>
<dbReference type="InterPro" id="IPR039360">
    <property type="entry name" value="Ras_GTPase"/>
</dbReference>
<evidence type="ECO:0000313" key="4">
    <source>
        <dbReference type="EMBL" id="WWC90638.1"/>
    </source>
</evidence>
<feature type="compositionally biased region" description="Basic and acidic residues" evidence="2">
    <location>
        <begin position="854"/>
        <end position="863"/>
    </location>
</feature>
<dbReference type="InterPro" id="IPR001936">
    <property type="entry name" value="RasGAP_dom"/>
</dbReference>
<evidence type="ECO:0000256" key="2">
    <source>
        <dbReference type="SAM" id="MobiDB-lite"/>
    </source>
</evidence>
<keyword evidence="1" id="KW-0343">GTPase activation</keyword>
<feature type="domain" description="Ras-GAP" evidence="3">
    <location>
        <begin position="546"/>
        <end position="698"/>
    </location>
</feature>
<dbReference type="Proteomes" id="UP001355207">
    <property type="component" value="Chromosome 7"/>
</dbReference>
<feature type="region of interest" description="Disordered" evidence="2">
    <location>
        <begin position="339"/>
        <end position="366"/>
    </location>
</feature>
<sequence length="892" mass="100586">MPSVFQAEINYCLTTYNNLPSTRNDWENQDKKRSALPLSFVQLKSKFTNSGKRNTIVSPEPLVKPFSSYPIPPPPVPSQKNNEKDEGSDGDRSDTQRATLRHARSIPQLPPLTVTREPQSRTTTTPSNKWRRGVIVIHVHGDGGSQGGGLNIYDNDEIIFKQVLRPIPEINWLNDDIQRIDPSVYSKPHVLSLHLPEIDKVDNRKSFSAGSSPFKSQASTLGKSGRRSRGYTITKNQLANSNDTNNATSPIPQDLNDITDEDTEENITLQTTSSRLGNRKESLMDQVLLMEFLTEKENHEWFVLLRSFGGTPLPRLHRRLDIKVLDLQENIPFSNLNINNGNGSSALGEDSTMDQMSSRSQQPQSATKVSFAADKVDFKTGWSTRDKLKIEIYTDKLMIGQTSWTHAEDRSETPIWAEVFKYENLRDFSTCKLKIHKFKSGKPSVHFATVFLPLVPSMSKSKDERFPIISLGGSVIGELRLNVIYTVVSIIGLQHYELPEIFRDFGGTRITYYITAKGLLDQCVDMFTRFFWALGYLYTRITEMCEIEAKANGDVLFRSNSPLTRLMEATMRLVCFDFLSLSIGPTINNILDNEIALNNENTKGVNKLLEVCWNDMYTHRGVFPNVLRGIFASLFKDVKGNHEERRLWYKAISSFIFLRLIGPALMRPNLFGLARGLPKPSVQKTLTLIAKIFHSMAFFTSNDLNKDPELARFSGFIKNNNDAMIDYLASFATPLDDFQLKAEQPSKIAEFLNTRLPLLPLELSQGIPMLSVLIPVEIDADAAVFYGLIYQRRKAKVGGAEMTQEDGVAKGEEESMIDLIRATDILVSTIHNATISETNDLVDNSSSILSDPREAELLKEKRQNRTTTPRPSMQIEAYSAQHDRSLKSPIVQ</sequence>
<proteinExistence type="predicted"/>
<dbReference type="PROSITE" id="PS50018">
    <property type="entry name" value="RAS_GTPASE_ACTIV_2"/>
    <property type="match status" value="1"/>
</dbReference>
<dbReference type="PANTHER" id="PTHR10194:SF60">
    <property type="entry name" value="RAS GTPASE-ACTIVATING PROTEIN RASKOL"/>
    <property type="match status" value="1"/>
</dbReference>
<feature type="compositionally biased region" description="Polar residues" evidence="2">
    <location>
        <begin position="231"/>
        <end position="251"/>
    </location>
</feature>
<dbReference type="GO" id="GO:0005096">
    <property type="term" value="F:GTPase activator activity"/>
    <property type="evidence" value="ECO:0007669"/>
    <property type="project" value="UniProtKB-KW"/>
</dbReference>